<evidence type="ECO:0000256" key="7">
    <source>
        <dbReference type="ARBA" id="ARBA00022448"/>
    </source>
</evidence>
<keyword evidence="12" id="KW-1278">Translocase</keyword>
<dbReference type="Gene3D" id="2.102.10.10">
    <property type="entry name" value="Rieske [2Fe-2S] iron-sulphur domain"/>
    <property type="match status" value="1"/>
</dbReference>
<dbReference type="PROSITE" id="PS51296">
    <property type="entry name" value="RIESKE"/>
    <property type="match status" value="1"/>
</dbReference>
<comment type="caution">
    <text evidence="23">The sequence shown here is derived from an EMBL/GenBank/DDBJ whole genome shotgun (WGS) entry which is preliminary data.</text>
</comment>
<reference evidence="23 24" key="1">
    <citation type="submission" date="2023-01" db="EMBL/GenBank/DDBJ databases">
        <authorList>
            <person name="Yoon J.-W."/>
        </authorList>
    </citation>
    <scope>NUCLEOTIDE SEQUENCE [LARGE SCALE GENOMIC DNA]</scope>
    <source>
        <strain evidence="23 24">KMU-50</strain>
    </source>
</reference>
<comment type="miscellaneous">
    <text evidence="20">The Rieske protein is a high potential 2Fe-2S protein.</text>
</comment>
<keyword evidence="18" id="KW-1015">Disulfide bond</keyword>
<comment type="function">
    <text evidence="1">Component of the ubiquinol-cytochrome c reductase complex (complex III or cytochrome b-c1 complex), which is a respiratory chain that generates an electrochemical potential coupled to ATP synthesis.</text>
</comment>
<keyword evidence="16" id="KW-0411">Iron-sulfur</keyword>
<evidence type="ECO:0000313" key="24">
    <source>
        <dbReference type="Proteomes" id="UP001528040"/>
    </source>
</evidence>
<comment type="subunit">
    <text evidence="4 21">The main subunits of complex b-c1 are: cytochrome b, cytochrome c1 and the Rieske protein.</text>
</comment>
<dbReference type="Pfam" id="PF10399">
    <property type="entry name" value="UCR_Fe-S_N"/>
    <property type="match status" value="1"/>
</dbReference>
<dbReference type="InterPro" id="IPR006311">
    <property type="entry name" value="TAT_signal"/>
</dbReference>
<dbReference type="Pfam" id="PF00355">
    <property type="entry name" value="Rieske"/>
    <property type="match status" value="1"/>
</dbReference>
<dbReference type="InterPro" id="IPR036922">
    <property type="entry name" value="Rieske_2Fe-2S_sf"/>
</dbReference>
<feature type="domain" description="Rieske" evidence="22">
    <location>
        <begin position="85"/>
        <end position="179"/>
    </location>
</feature>
<dbReference type="Proteomes" id="UP001528040">
    <property type="component" value="Unassembled WGS sequence"/>
</dbReference>
<evidence type="ECO:0000256" key="15">
    <source>
        <dbReference type="ARBA" id="ARBA00023004"/>
    </source>
</evidence>
<evidence type="ECO:0000259" key="22">
    <source>
        <dbReference type="PROSITE" id="PS51296"/>
    </source>
</evidence>
<keyword evidence="13 20" id="KW-0249">Electron transport</keyword>
<organism evidence="23 24">
    <name type="scientific">Aliiroseovarius salicola</name>
    <dbReference type="NCBI Taxonomy" id="3009082"/>
    <lineage>
        <taxon>Bacteria</taxon>
        <taxon>Pseudomonadati</taxon>
        <taxon>Pseudomonadota</taxon>
        <taxon>Alphaproteobacteria</taxon>
        <taxon>Rhodobacterales</taxon>
        <taxon>Paracoccaceae</taxon>
        <taxon>Aliiroseovarius</taxon>
    </lineage>
</organism>
<evidence type="ECO:0000256" key="14">
    <source>
        <dbReference type="ARBA" id="ARBA00022989"/>
    </source>
</evidence>
<evidence type="ECO:0000256" key="19">
    <source>
        <dbReference type="ARBA" id="ARBA00029351"/>
    </source>
</evidence>
<dbReference type="InterPro" id="IPR014349">
    <property type="entry name" value="Rieske_Fe-S_prot"/>
</dbReference>
<keyword evidence="7 20" id="KW-0813">Transport</keyword>
<evidence type="ECO:0000256" key="20">
    <source>
        <dbReference type="RuleBase" id="RU004494"/>
    </source>
</evidence>
<evidence type="ECO:0000256" key="10">
    <source>
        <dbReference type="ARBA" id="ARBA00022714"/>
    </source>
</evidence>
<name>A0ABT4W5K1_9RHOB</name>
<dbReference type="RefSeq" id="WP_271055499.1">
    <property type="nucleotide sequence ID" value="NZ_JAQIIO010000016.1"/>
</dbReference>
<evidence type="ECO:0000256" key="1">
    <source>
        <dbReference type="ARBA" id="ARBA00002444"/>
    </source>
</evidence>
<comment type="similarity">
    <text evidence="3">Belongs to the Rieske iron-sulfur protein family.</text>
</comment>
<sequence length="181" mass="19878">MSDVLINQQQEPGSRRDFLFYATGAVAVVTTGAAIWPLINSFNPSADVAALSVVNIDLDGVAPGSRITVKWQGKPVFIDHRLEERIELARADDNLEMPDPELDADRVQRPEWLVVVGVCTHLGCIPLGQGSNDITGEWQGWYCPCHGSHYDTSGRIRKGPAPRNLDVPPYQFVSDTLIKIG</sequence>
<proteinExistence type="inferred from homology"/>
<evidence type="ECO:0000256" key="16">
    <source>
        <dbReference type="ARBA" id="ARBA00023014"/>
    </source>
</evidence>
<evidence type="ECO:0000256" key="5">
    <source>
        <dbReference type="ARBA" id="ARBA00012951"/>
    </source>
</evidence>
<accession>A0ABT4W5K1</accession>
<dbReference type="SUPFAM" id="SSF50022">
    <property type="entry name" value="ISP domain"/>
    <property type="match status" value="1"/>
</dbReference>
<feature type="transmembrane region" description="Helical" evidence="20">
    <location>
        <begin position="18"/>
        <end position="39"/>
    </location>
</feature>
<keyword evidence="11" id="KW-0479">Metal-binding</keyword>
<comment type="cofactor">
    <cofactor evidence="20">
        <name>[2Fe-2S] cluster</name>
        <dbReference type="ChEBI" id="CHEBI:190135"/>
    </cofactor>
    <text evidence="20">Binds 1 [2Fe-2S] cluster per subunit.</text>
</comment>
<dbReference type="InterPro" id="IPR006317">
    <property type="entry name" value="Ubiquinol_cyt_c_Rdtase_Fe-S-su"/>
</dbReference>
<evidence type="ECO:0000256" key="8">
    <source>
        <dbReference type="ARBA" id="ARBA00022475"/>
    </source>
</evidence>
<dbReference type="CDD" id="cd03470">
    <property type="entry name" value="Rieske_cytochrome_bc1"/>
    <property type="match status" value="1"/>
</dbReference>
<evidence type="ECO:0000256" key="21">
    <source>
        <dbReference type="RuleBase" id="RU004497"/>
    </source>
</evidence>
<evidence type="ECO:0000256" key="18">
    <source>
        <dbReference type="ARBA" id="ARBA00023157"/>
    </source>
</evidence>
<evidence type="ECO:0000256" key="12">
    <source>
        <dbReference type="ARBA" id="ARBA00022967"/>
    </source>
</evidence>
<dbReference type="EC" id="7.1.1.8" evidence="5 20"/>
<evidence type="ECO:0000256" key="13">
    <source>
        <dbReference type="ARBA" id="ARBA00022982"/>
    </source>
</evidence>
<dbReference type="Gene3D" id="1.20.5.510">
    <property type="entry name" value="Single helix bin"/>
    <property type="match status" value="1"/>
</dbReference>
<keyword evidence="14 20" id="KW-1133">Transmembrane helix</keyword>
<keyword evidence="15" id="KW-0408">Iron</keyword>
<evidence type="ECO:0000313" key="23">
    <source>
        <dbReference type="EMBL" id="MDA5095788.1"/>
    </source>
</evidence>
<dbReference type="InterPro" id="IPR005805">
    <property type="entry name" value="Rieske_Fe-S_prot_C"/>
</dbReference>
<dbReference type="EMBL" id="JAQIIO010000016">
    <property type="protein sequence ID" value="MDA5095788.1"/>
    <property type="molecule type" value="Genomic_DNA"/>
</dbReference>
<keyword evidence="17 20" id="KW-0472">Membrane</keyword>
<keyword evidence="24" id="KW-1185">Reference proteome</keyword>
<dbReference type="PANTHER" id="PTHR10134">
    <property type="entry name" value="CYTOCHROME B-C1 COMPLEX SUBUNIT RIESKE, MITOCHONDRIAL"/>
    <property type="match status" value="1"/>
</dbReference>
<keyword evidence="10" id="KW-0001">2Fe-2S</keyword>
<evidence type="ECO:0000256" key="4">
    <source>
        <dbReference type="ARBA" id="ARBA00011649"/>
    </source>
</evidence>
<keyword evidence="9 20" id="KW-0812">Transmembrane</keyword>
<evidence type="ECO:0000256" key="6">
    <source>
        <dbReference type="ARBA" id="ARBA00019816"/>
    </source>
</evidence>
<dbReference type="InterPro" id="IPR017941">
    <property type="entry name" value="Rieske_2Fe-2S"/>
</dbReference>
<evidence type="ECO:0000256" key="3">
    <source>
        <dbReference type="ARBA" id="ARBA00010651"/>
    </source>
</evidence>
<comment type="subcellular location">
    <subcellularLocation>
        <location evidence="2">Cell membrane</location>
        <topology evidence="2">Single-pass membrane protein</topology>
    </subcellularLocation>
</comment>
<dbReference type="NCBIfam" id="TIGR01416">
    <property type="entry name" value="Rieske_proteo"/>
    <property type="match status" value="1"/>
</dbReference>
<gene>
    <name evidence="23" type="primary">petA</name>
    <name evidence="23" type="ORF">O2N63_16985</name>
</gene>
<keyword evidence="8" id="KW-1003">Cell membrane</keyword>
<dbReference type="PROSITE" id="PS51318">
    <property type="entry name" value="TAT"/>
    <property type="match status" value="1"/>
</dbReference>
<comment type="catalytic activity">
    <reaction evidence="19 20">
        <text>a quinol + 2 Fe(III)-[cytochrome c](out) = a quinone + 2 Fe(II)-[cytochrome c](out) + 2 H(+)(out)</text>
        <dbReference type="Rhea" id="RHEA:11484"/>
        <dbReference type="Rhea" id="RHEA-COMP:10350"/>
        <dbReference type="Rhea" id="RHEA-COMP:14399"/>
        <dbReference type="ChEBI" id="CHEBI:15378"/>
        <dbReference type="ChEBI" id="CHEBI:24646"/>
        <dbReference type="ChEBI" id="CHEBI:29033"/>
        <dbReference type="ChEBI" id="CHEBI:29034"/>
        <dbReference type="ChEBI" id="CHEBI:132124"/>
        <dbReference type="EC" id="7.1.1.8"/>
    </reaction>
</comment>
<dbReference type="InterPro" id="IPR019470">
    <property type="entry name" value="Ubiq_cytC_Rdtase_Fe-S_su_TAT"/>
</dbReference>
<evidence type="ECO:0000256" key="2">
    <source>
        <dbReference type="ARBA" id="ARBA00004162"/>
    </source>
</evidence>
<evidence type="ECO:0000256" key="17">
    <source>
        <dbReference type="ARBA" id="ARBA00023136"/>
    </source>
</evidence>
<evidence type="ECO:0000256" key="11">
    <source>
        <dbReference type="ARBA" id="ARBA00022723"/>
    </source>
</evidence>
<evidence type="ECO:0000256" key="9">
    <source>
        <dbReference type="ARBA" id="ARBA00022692"/>
    </source>
</evidence>
<dbReference type="PRINTS" id="PR00162">
    <property type="entry name" value="RIESKE"/>
</dbReference>
<protein>
    <recommendedName>
        <fullName evidence="6 20">Ubiquinol-cytochrome c reductase iron-sulfur subunit</fullName>
        <ecNumber evidence="5 20">7.1.1.8</ecNumber>
    </recommendedName>
</protein>